<dbReference type="Proteomes" id="UP000586722">
    <property type="component" value="Unassembled WGS sequence"/>
</dbReference>
<comment type="similarity">
    <text evidence="1">Belongs to the 4-hydroxybenzoyl-CoA thioesterase family.</text>
</comment>
<dbReference type="AlphaFoldDB" id="A0A7X5J8T2"/>
<protein>
    <submittedName>
        <fullName evidence="3">Acyl-CoA thioesterase</fullName>
    </submittedName>
</protein>
<name>A0A7X5J8T2_9HYPH</name>
<evidence type="ECO:0000256" key="2">
    <source>
        <dbReference type="ARBA" id="ARBA00022801"/>
    </source>
</evidence>
<dbReference type="Gene3D" id="3.10.129.10">
    <property type="entry name" value="Hotdog Thioesterase"/>
    <property type="match status" value="1"/>
</dbReference>
<dbReference type="EMBL" id="JAABLQ010000001">
    <property type="protein sequence ID" value="NBN78207.1"/>
    <property type="molecule type" value="Genomic_DNA"/>
</dbReference>
<proteinExistence type="inferred from homology"/>
<dbReference type="GO" id="GO:0047617">
    <property type="term" value="F:fatty acyl-CoA hydrolase activity"/>
    <property type="evidence" value="ECO:0007669"/>
    <property type="project" value="TreeGrafter"/>
</dbReference>
<keyword evidence="2" id="KW-0378">Hydrolase</keyword>
<dbReference type="PANTHER" id="PTHR31793:SF27">
    <property type="entry name" value="NOVEL THIOESTERASE SUPERFAMILY DOMAIN AND SAPOSIN A-TYPE DOMAIN CONTAINING PROTEIN (0610012H03RIK)"/>
    <property type="match status" value="1"/>
</dbReference>
<accession>A0A7X5J8T2</accession>
<evidence type="ECO:0000313" key="3">
    <source>
        <dbReference type="EMBL" id="NBN78207.1"/>
    </source>
</evidence>
<dbReference type="InterPro" id="IPR029069">
    <property type="entry name" value="HotDog_dom_sf"/>
</dbReference>
<evidence type="ECO:0000256" key="1">
    <source>
        <dbReference type="ARBA" id="ARBA00005953"/>
    </source>
</evidence>
<dbReference type="PANTHER" id="PTHR31793">
    <property type="entry name" value="4-HYDROXYBENZOYL-COA THIOESTERASE FAMILY MEMBER"/>
    <property type="match status" value="1"/>
</dbReference>
<dbReference type="Pfam" id="PF13279">
    <property type="entry name" value="4HBT_2"/>
    <property type="match status" value="1"/>
</dbReference>
<sequence length="158" mass="17822">MTDTPTGQPTSSRPDPLQRSDFALFRPLPTRWMDVDIYGHVNNVVYLSFFDSAVNGWYVDKGLIDPQAGREIFLVVETGCHYFRELRFPETVEAGIRATRVGRSSVSYEIALFGTGDTEARAQGRFVHVLVDRSTRRPVPIVGERRDALQGILVHRQG</sequence>
<evidence type="ECO:0000313" key="4">
    <source>
        <dbReference type="Proteomes" id="UP000586722"/>
    </source>
</evidence>
<organism evidence="3 4">
    <name type="scientific">Pannonibacter tanglangensis</name>
    <dbReference type="NCBI Taxonomy" id="2750084"/>
    <lineage>
        <taxon>Bacteria</taxon>
        <taxon>Pseudomonadati</taxon>
        <taxon>Pseudomonadota</taxon>
        <taxon>Alphaproteobacteria</taxon>
        <taxon>Hyphomicrobiales</taxon>
        <taxon>Stappiaceae</taxon>
        <taxon>Pannonibacter</taxon>
    </lineage>
</organism>
<reference evidence="4" key="1">
    <citation type="submission" date="2020-01" db="EMBL/GenBank/DDBJ databases">
        <authorList>
            <person name="Fang Y."/>
            <person name="Sun R."/>
            <person name="Nie L."/>
            <person name="He J."/>
            <person name="Hao L."/>
            <person name="Wang L."/>
            <person name="Su S."/>
            <person name="Lv E."/>
            <person name="Zhang Z."/>
            <person name="Xie R."/>
            <person name="Liu H."/>
        </authorList>
    </citation>
    <scope>NUCLEOTIDE SEQUENCE [LARGE SCALE GENOMIC DNA]</scope>
    <source>
        <strain evidence="4">XCT-53</strain>
    </source>
</reference>
<gene>
    <name evidence="3" type="ORF">GWI72_08015</name>
</gene>
<comment type="caution">
    <text evidence="3">The sequence shown here is derived from an EMBL/GenBank/DDBJ whole genome shotgun (WGS) entry which is preliminary data.</text>
</comment>
<dbReference type="RefSeq" id="WP_161708302.1">
    <property type="nucleotide sequence ID" value="NZ_JAABLQ010000001.1"/>
</dbReference>
<dbReference type="CDD" id="cd00586">
    <property type="entry name" value="4HBT"/>
    <property type="match status" value="1"/>
</dbReference>
<dbReference type="InterPro" id="IPR050563">
    <property type="entry name" value="4-hydroxybenzoyl-CoA_TE"/>
</dbReference>
<keyword evidence="4" id="KW-1185">Reference proteome</keyword>
<dbReference type="SUPFAM" id="SSF54637">
    <property type="entry name" value="Thioesterase/thiol ester dehydrase-isomerase"/>
    <property type="match status" value="1"/>
</dbReference>